<dbReference type="Proteomes" id="UP000190102">
    <property type="component" value="Unassembled WGS sequence"/>
</dbReference>
<evidence type="ECO:0000256" key="1">
    <source>
        <dbReference type="SAM" id="Coils"/>
    </source>
</evidence>
<evidence type="ECO:0000256" key="2">
    <source>
        <dbReference type="SAM" id="MobiDB-lite"/>
    </source>
</evidence>
<sequence>MTRMYLFVLIMVSVICSGSLAFAADKIDYPAKIAAAKTGIEELAAKVGNYPQALTEIDKARASLKKAEQGYDKGRQWMGLGGLKPEAEQEIAHNLQMVDMALVLTGSRAATGRAGEETAAVDKQLTLMKARVKQLEERKQSEDKLRQDLQKCETASKELTTIKADQAKLSAQLEQVAAEKKKLETQNLVLADEKAALAAQIEALKKASTAPAAAAQTPQTTTPPAAK</sequence>
<feature type="region of interest" description="Disordered" evidence="2">
    <location>
        <begin position="207"/>
        <end position="227"/>
    </location>
</feature>
<dbReference type="RefSeq" id="WP_078788649.1">
    <property type="nucleotide sequence ID" value="NZ_FUWR01000001.1"/>
</dbReference>
<name>A0A1T4K705_9BACT</name>
<keyword evidence="1" id="KW-0175">Coiled coil</keyword>
<keyword evidence="3" id="KW-0732">Signal</keyword>
<keyword evidence="5" id="KW-1185">Reference proteome</keyword>
<dbReference type="OrthoDB" id="9837532at2"/>
<proteinExistence type="predicted"/>
<gene>
    <name evidence="4" type="ORF">SAMN02745119_00355</name>
</gene>
<accession>A0A1T4K705</accession>
<feature type="signal peptide" evidence="3">
    <location>
        <begin position="1"/>
        <end position="23"/>
    </location>
</feature>
<dbReference type="AlphaFoldDB" id="A0A1T4K705"/>
<protein>
    <submittedName>
        <fullName evidence="4">Uncharacterized protein</fullName>
    </submittedName>
</protein>
<evidence type="ECO:0000313" key="5">
    <source>
        <dbReference type="Proteomes" id="UP000190102"/>
    </source>
</evidence>
<organism evidence="4 5">
    <name type="scientific">Trichlorobacter thiogenes</name>
    <dbReference type="NCBI Taxonomy" id="115783"/>
    <lineage>
        <taxon>Bacteria</taxon>
        <taxon>Pseudomonadati</taxon>
        <taxon>Thermodesulfobacteriota</taxon>
        <taxon>Desulfuromonadia</taxon>
        <taxon>Geobacterales</taxon>
        <taxon>Geobacteraceae</taxon>
        <taxon>Trichlorobacter</taxon>
    </lineage>
</organism>
<feature type="compositionally biased region" description="Low complexity" evidence="2">
    <location>
        <begin position="209"/>
        <end position="227"/>
    </location>
</feature>
<reference evidence="5" key="1">
    <citation type="submission" date="2017-02" db="EMBL/GenBank/DDBJ databases">
        <authorList>
            <person name="Varghese N."/>
            <person name="Submissions S."/>
        </authorList>
    </citation>
    <scope>NUCLEOTIDE SEQUENCE [LARGE SCALE GENOMIC DNA]</scope>
    <source>
        <strain evidence="5">ATCC BAA-34</strain>
    </source>
</reference>
<feature type="chain" id="PRO_5013001563" evidence="3">
    <location>
        <begin position="24"/>
        <end position="227"/>
    </location>
</feature>
<dbReference type="EMBL" id="FUWR01000001">
    <property type="protein sequence ID" value="SJZ38085.1"/>
    <property type="molecule type" value="Genomic_DNA"/>
</dbReference>
<feature type="coiled-coil region" evidence="1">
    <location>
        <begin position="125"/>
        <end position="193"/>
    </location>
</feature>
<evidence type="ECO:0000256" key="3">
    <source>
        <dbReference type="SAM" id="SignalP"/>
    </source>
</evidence>
<dbReference type="STRING" id="115783.SAMN02745119_00355"/>
<evidence type="ECO:0000313" key="4">
    <source>
        <dbReference type="EMBL" id="SJZ38085.1"/>
    </source>
</evidence>